<sequence length="237" mass="26769">MLQIGREYRPLVEINKTEQNKPKPPLARSCSTTYSNHLTSLYLKVDAIQHKPRVSPSFTQTRGLSSVNFATPTSAEQRREDSFQLISVSPVGESHRQVYPFYQMLQRQLDAADLGTFKASKRLLFGHGPECNVLCRVESISASFICDIVRHAFVIANDPPHLLHHCMPDAHDISLSPVTTFIFIIISNFSCFLFHTVHTILEQRKQSFRARGTGRDRDSTPPCTTTEHVSNSSEEGR</sequence>
<accession>A0ABQ9XUT3</accession>
<dbReference type="Proteomes" id="UP001281761">
    <property type="component" value="Unassembled WGS sequence"/>
</dbReference>
<keyword evidence="4" id="KW-1185">Reference proteome</keyword>
<organism evidence="3 4">
    <name type="scientific">Blattamonas nauphoetae</name>
    <dbReference type="NCBI Taxonomy" id="2049346"/>
    <lineage>
        <taxon>Eukaryota</taxon>
        <taxon>Metamonada</taxon>
        <taxon>Preaxostyla</taxon>
        <taxon>Oxymonadida</taxon>
        <taxon>Blattamonas</taxon>
    </lineage>
</organism>
<proteinExistence type="predicted"/>
<keyword evidence="2" id="KW-0812">Transmembrane</keyword>
<keyword evidence="2" id="KW-1133">Transmembrane helix</keyword>
<evidence type="ECO:0000256" key="1">
    <source>
        <dbReference type="SAM" id="MobiDB-lite"/>
    </source>
</evidence>
<gene>
    <name evidence="3" type="ORF">BLNAU_9799</name>
</gene>
<protein>
    <submittedName>
        <fullName evidence="3">Uncharacterized protein</fullName>
    </submittedName>
</protein>
<feature type="transmembrane region" description="Helical" evidence="2">
    <location>
        <begin position="181"/>
        <end position="201"/>
    </location>
</feature>
<evidence type="ECO:0000256" key="2">
    <source>
        <dbReference type="SAM" id="Phobius"/>
    </source>
</evidence>
<feature type="region of interest" description="Disordered" evidence="1">
    <location>
        <begin position="208"/>
        <end position="237"/>
    </location>
</feature>
<evidence type="ECO:0000313" key="4">
    <source>
        <dbReference type="Proteomes" id="UP001281761"/>
    </source>
</evidence>
<name>A0ABQ9XUT3_9EUKA</name>
<dbReference type="EMBL" id="JARBJD010000069">
    <property type="protein sequence ID" value="KAK2955247.1"/>
    <property type="molecule type" value="Genomic_DNA"/>
</dbReference>
<keyword evidence="2" id="KW-0472">Membrane</keyword>
<reference evidence="3 4" key="1">
    <citation type="journal article" date="2022" name="bioRxiv">
        <title>Genomics of Preaxostyla Flagellates Illuminates Evolutionary Transitions and the Path Towards Mitochondrial Loss.</title>
        <authorList>
            <person name="Novak L.V.F."/>
            <person name="Treitli S.C."/>
            <person name="Pyrih J."/>
            <person name="Halakuc P."/>
            <person name="Pipaliya S.V."/>
            <person name="Vacek V."/>
            <person name="Brzon O."/>
            <person name="Soukal P."/>
            <person name="Eme L."/>
            <person name="Dacks J.B."/>
            <person name="Karnkowska A."/>
            <person name="Elias M."/>
            <person name="Hampl V."/>
        </authorList>
    </citation>
    <scope>NUCLEOTIDE SEQUENCE [LARGE SCALE GENOMIC DNA]</scope>
    <source>
        <strain evidence="3">NAU3</strain>
        <tissue evidence="3">Gut</tissue>
    </source>
</reference>
<comment type="caution">
    <text evidence="3">The sequence shown here is derived from an EMBL/GenBank/DDBJ whole genome shotgun (WGS) entry which is preliminary data.</text>
</comment>
<feature type="compositionally biased region" description="Polar residues" evidence="1">
    <location>
        <begin position="221"/>
        <end position="237"/>
    </location>
</feature>
<evidence type="ECO:0000313" key="3">
    <source>
        <dbReference type="EMBL" id="KAK2955247.1"/>
    </source>
</evidence>